<feature type="transmembrane region" description="Helical" evidence="6">
    <location>
        <begin position="313"/>
        <end position="331"/>
    </location>
</feature>
<evidence type="ECO:0000313" key="9">
    <source>
        <dbReference type="Proteomes" id="UP001595904"/>
    </source>
</evidence>
<feature type="transmembrane region" description="Helical" evidence="6">
    <location>
        <begin position="21"/>
        <end position="44"/>
    </location>
</feature>
<keyword evidence="5 6" id="KW-0472">Membrane</keyword>
<evidence type="ECO:0000256" key="1">
    <source>
        <dbReference type="ARBA" id="ARBA00004141"/>
    </source>
</evidence>
<feature type="transmembrane region" description="Helical" evidence="6">
    <location>
        <begin position="111"/>
        <end position="133"/>
    </location>
</feature>
<dbReference type="PANTHER" id="PTHR43791">
    <property type="entry name" value="PERMEASE-RELATED"/>
    <property type="match status" value="1"/>
</dbReference>
<feature type="transmembrane region" description="Helical" evidence="6">
    <location>
        <begin position="337"/>
        <end position="360"/>
    </location>
</feature>
<evidence type="ECO:0000259" key="7">
    <source>
        <dbReference type="PROSITE" id="PS50850"/>
    </source>
</evidence>
<feature type="transmembrane region" description="Helical" evidence="6">
    <location>
        <begin position="400"/>
        <end position="421"/>
    </location>
</feature>
<dbReference type="Pfam" id="PF07690">
    <property type="entry name" value="MFS_1"/>
    <property type="match status" value="1"/>
</dbReference>
<evidence type="ECO:0000256" key="2">
    <source>
        <dbReference type="ARBA" id="ARBA00022448"/>
    </source>
</evidence>
<keyword evidence="2" id="KW-0813">Transport</keyword>
<dbReference type="PROSITE" id="PS50850">
    <property type="entry name" value="MFS"/>
    <property type="match status" value="1"/>
</dbReference>
<dbReference type="InterPro" id="IPR036259">
    <property type="entry name" value="MFS_trans_sf"/>
</dbReference>
<evidence type="ECO:0000256" key="3">
    <source>
        <dbReference type="ARBA" id="ARBA00022692"/>
    </source>
</evidence>
<proteinExistence type="predicted"/>
<name>A0ABV8T0U3_9GAMM</name>
<evidence type="ECO:0000313" key="8">
    <source>
        <dbReference type="EMBL" id="MFC4313055.1"/>
    </source>
</evidence>
<dbReference type="Gene3D" id="1.20.1250.20">
    <property type="entry name" value="MFS general substrate transporter like domains"/>
    <property type="match status" value="2"/>
</dbReference>
<keyword evidence="9" id="KW-1185">Reference proteome</keyword>
<dbReference type="SUPFAM" id="SSF103473">
    <property type="entry name" value="MFS general substrate transporter"/>
    <property type="match status" value="1"/>
</dbReference>
<evidence type="ECO:0000256" key="6">
    <source>
        <dbReference type="SAM" id="Phobius"/>
    </source>
</evidence>
<keyword evidence="4 6" id="KW-1133">Transmembrane helix</keyword>
<comment type="caution">
    <text evidence="8">The sequence shown here is derived from an EMBL/GenBank/DDBJ whole genome shotgun (WGS) entry which is preliminary data.</text>
</comment>
<sequence>MTPPTDNNLGTSTLRKVAGRLIPFLGFLYFFAFLDRVNVGFAALTMNADLGISAAAFGIGSGIFFIGYILCEVPSNVMLERFGARLWIARIMISWGILSAAMAFVQGPRSFYAVRFLLGIAEAGFFPGIIFYLTCWFPSQHRARIIALFMIALPLSSVIGAPISTSLLGIEAVGLKGWQWMFLLEAVPTIILGIAVLAVLPDRPSDAKWLNEDEKRWLQSELAREHAGSSSHDHARSLREALMLPRVWRSGLVYFCILVGLYGFSFWLPQIIASLGQMTNVQVGLVTMIPYSLACIGLVLWGRHSDATEERALHVALPMLLGAAALIVSGWTSAPVVGFAALCLAAVGIYSGLPSFWALASRGLQGAAAAGAIALINSLGNFGGFLGPAAIGLAKTYTHSYAASLLLIAVFLGLGAALVIWERAREQRATTMFAPH</sequence>
<keyword evidence="3 6" id="KW-0812">Transmembrane</keyword>
<feature type="transmembrane region" description="Helical" evidence="6">
    <location>
        <begin position="145"/>
        <end position="168"/>
    </location>
</feature>
<reference evidence="9" key="1">
    <citation type="journal article" date="2019" name="Int. J. Syst. Evol. Microbiol.">
        <title>The Global Catalogue of Microorganisms (GCM) 10K type strain sequencing project: providing services to taxonomists for standard genome sequencing and annotation.</title>
        <authorList>
            <consortium name="The Broad Institute Genomics Platform"/>
            <consortium name="The Broad Institute Genome Sequencing Center for Infectious Disease"/>
            <person name="Wu L."/>
            <person name="Ma J."/>
        </authorList>
    </citation>
    <scope>NUCLEOTIDE SEQUENCE [LARGE SCALE GENOMIC DNA]</scope>
    <source>
        <strain evidence="9">CGMCC 1.10759</strain>
    </source>
</reference>
<protein>
    <submittedName>
        <fullName evidence="8">MFS transporter</fullName>
    </submittedName>
</protein>
<gene>
    <name evidence="8" type="ORF">ACFPN2_28495</name>
</gene>
<dbReference type="EMBL" id="JBHSDU010000015">
    <property type="protein sequence ID" value="MFC4313055.1"/>
    <property type="molecule type" value="Genomic_DNA"/>
</dbReference>
<dbReference type="InterPro" id="IPR011701">
    <property type="entry name" value="MFS"/>
</dbReference>
<comment type="subcellular location">
    <subcellularLocation>
        <location evidence="1">Membrane</location>
        <topology evidence="1">Multi-pass membrane protein</topology>
    </subcellularLocation>
</comment>
<dbReference type="Proteomes" id="UP001595904">
    <property type="component" value="Unassembled WGS sequence"/>
</dbReference>
<dbReference type="CDD" id="cd17319">
    <property type="entry name" value="MFS_ExuT_GudP_like"/>
    <property type="match status" value="1"/>
</dbReference>
<dbReference type="RefSeq" id="WP_380603038.1">
    <property type="nucleotide sequence ID" value="NZ_JBHSDU010000015.1"/>
</dbReference>
<feature type="transmembrane region" description="Helical" evidence="6">
    <location>
        <begin position="372"/>
        <end position="394"/>
    </location>
</feature>
<evidence type="ECO:0000256" key="4">
    <source>
        <dbReference type="ARBA" id="ARBA00022989"/>
    </source>
</evidence>
<dbReference type="PANTHER" id="PTHR43791:SF36">
    <property type="entry name" value="TRANSPORTER, PUTATIVE (AFU_ORTHOLOGUE AFUA_6G08340)-RELATED"/>
    <property type="match status" value="1"/>
</dbReference>
<feature type="transmembrane region" description="Helical" evidence="6">
    <location>
        <begin position="50"/>
        <end position="70"/>
    </location>
</feature>
<feature type="transmembrane region" description="Helical" evidence="6">
    <location>
        <begin position="82"/>
        <end position="105"/>
    </location>
</feature>
<feature type="domain" description="Major facilitator superfamily (MFS) profile" evidence="7">
    <location>
        <begin position="21"/>
        <end position="427"/>
    </location>
</feature>
<feature type="transmembrane region" description="Helical" evidence="6">
    <location>
        <begin position="281"/>
        <end position="301"/>
    </location>
</feature>
<organism evidence="8 9">
    <name type="scientific">Steroidobacter flavus</name>
    <dbReference type="NCBI Taxonomy" id="1842136"/>
    <lineage>
        <taxon>Bacteria</taxon>
        <taxon>Pseudomonadati</taxon>
        <taxon>Pseudomonadota</taxon>
        <taxon>Gammaproteobacteria</taxon>
        <taxon>Steroidobacterales</taxon>
        <taxon>Steroidobacteraceae</taxon>
        <taxon>Steroidobacter</taxon>
    </lineage>
</organism>
<evidence type="ECO:0000256" key="5">
    <source>
        <dbReference type="ARBA" id="ARBA00023136"/>
    </source>
</evidence>
<accession>A0ABV8T0U3</accession>
<feature type="transmembrane region" description="Helical" evidence="6">
    <location>
        <begin position="252"/>
        <end position="275"/>
    </location>
</feature>
<dbReference type="InterPro" id="IPR020846">
    <property type="entry name" value="MFS_dom"/>
</dbReference>
<feature type="transmembrane region" description="Helical" evidence="6">
    <location>
        <begin position="180"/>
        <end position="200"/>
    </location>
</feature>